<evidence type="ECO:0000313" key="3">
    <source>
        <dbReference type="Proteomes" id="UP000075670"/>
    </source>
</evidence>
<evidence type="ECO:0000313" key="2">
    <source>
        <dbReference type="EMBL" id="KYH31124.1"/>
    </source>
</evidence>
<gene>
    <name evidence="2" type="ORF">MOMUL_26560</name>
</gene>
<organism evidence="2 3">
    <name type="scientific">Moorella mulderi DSM 14980</name>
    <dbReference type="NCBI Taxonomy" id="1122241"/>
    <lineage>
        <taxon>Bacteria</taxon>
        <taxon>Bacillati</taxon>
        <taxon>Bacillota</taxon>
        <taxon>Clostridia</taxon>
        <taxon>Neomoorellales</taxon>
        <taxon>Neomoorellaceae</taxon>
        <taxon>Neomoorella</taxon>
    </lineage>
</organism>
<accession>A0A151ATY2</accession>
<feature type="domain" description="Transposase IS204/IS1001/IS1096/IS1165 DDE" evidence="1">
    <location>
        <begin position="165"/>
        <end position="399"/>
    </location>
</feature>
<evidence type="ECO:0000259" key="1">
    <source>
        <dbReference type="Pfam" id="PF01610"/>
    </source>
</evidence>
<dbReference type="PANTHER" id="PTHR33498:SF1">
    <property type="entry name" value="TRANSPOSASE FOR INSERTION SEQUENCE ELEMENT IS1557"/>
    <property type="match status" value="1"/>
</dbReference>
<proteinExistence type="predicted"/>
<reference evidence="2 3" key="1">
    <citation type="submission" date="2016-02" db="EMBL/GenBank/DDBJ databases">
        <title>Genome sequence of Moorella mulderi DSM 14980.</title>
        <authorList>
            <person name="Poehlein A."/>
            <person name="Daniel R."/>
        </authorList>
    </citation>
    <scope>NUCLEOTIDE SEQUENCE [LARGE SCALE GENOMIC DNA]</scope>
    <source>
        <strain evidence="2 3">DSM 14980</strain>
    </source>
</reference>
<dbReference type="Proteomes" id="UP000075670">
    <property type="component" value="Unassembled WGS sequence"/>
</dbReference>
<name>A0A151ATY2_9FIRM</name>
<dbReference type="EMBL" id="LTBC01000015">
    <property type="protein sequence ID" value="KYH31124.1"/>
    <property type="molecule type" value="Genomic_DNA"/>
</dbReference>
<dbReference type="PANTHER" id="PTHR33498">
    <property type="entry name" value="TRANSPOSASE FOR INSERTION SEQUENCE ELEMENT IS1557"/>
    <property type="match status" value="1"/>
</dbReference>
<dbReference type="OrthoDB" id="1726168at2"/>
<comment type="caution">
    <text evidence="2">The sequence shown here is derived from an EMBL/GenBank/DDBJ whole genome shotgun (WGS) entry which is preliminary data.</text>
</comment>
<dbReference type="RefSeq" id="WP_084785651.1">
    <property type="nucleotide sequence ID" value="NZ_LTBC01000015.1"/>
</dbReference>
<dbReference type="PATRIC" id="fig|1122241.3.peg.2821"/>
<dbReference type="AlphaFoldDB" id="A0A151ATY2"/>
<dbReference type="InterPro" id="IPR002560">
    <property type="entry name" value="Transposase_DDE"/>
</dbReference>
<dbReference type="InterPro" id="IPR047951">
    <property type="entry name" value="Transpos_ISL3"/>
</dbReference>
<sequence length="414" mass="48346">MNKNSTITLKGQENFDKILQSILGEQQERKDIVLRVTLDPPALCPACNKGKLHKHGILKKNRKPRERKIRHAFLYGRWIFLSWVPVRYKCYHCHKTYTLRPPDTIPWARFTKLGVQTVVYYAQRMSFTYAAQILNLTPSRVIKLLDKYIQFGLPADDTQEPIVLTLDELSFSGNDFVCVVGRLEPDKRPLTILGDDRKATIKAYLEGLKKAGVKVEAVVIDMKDSWRKLIKAIFPSARIIVDPFHVIQDANRRLNEARKIEQEASKENIPRLPLLKAKEKLTPRQQQQLEEIKNKYPSLYELYQLKEDLRQIIKMDRVEEAEIALSRWLINAECAENVEGRVWARTIKSWRSEILNLVRYTQQGRRYTNGYIEGKNTLSKMLKRLSFGFRNRNHFIKKIFLGCCPQNLIPQLLT</sequence>
<dbReference type="Pfam" id="PF01610">
    <property type="entry name" value="DDE_Tnp_ISL3"/>
    <property type="match status" value="1"/>
</dbReference>
<keyword evidence="3" id="KW-1185">Reference proteome</keyword>
<dbReference type="NCBIfam" id="NF033550">
    <property type="entry name" value="transpos_ISL3"/>
    <property type="match status" value="1"/>
</dbReference>
<protein>
    <submittedName>
        <fullName evidence="2">Transposase</fullName>
    </submittedName>
</protein>